<dbReference type="EMBL" id="WXEX01000009">
    <property type="protein sequence ID" value="MZP43676.1"/>
    <property type="molecule type" value="Genomic_DNA"/>
</dbReference>
<dbReference type="Pfam" id="PF08780">
    <property type="entry name" value="NTase_sub_bind"/>
    <property type="match status" value="1"/>
</dbReference>
<dbReference type="Proteomes" id="UP000471031">
    <property type="component" value="Unassembled WGS sequence"/>
</dbReference>
<dbReference type="OrthoDB" id="9810452at2"/>
<dbReference type="AlphaFoldDB" id="A0A845LLF4"/>
<comment type="caution">
    <text evidence="1">The sequence shown here is derived from an EMBL/GenBank/DDBJ whole genome shotgun (WGS) entry which is preliminary data.</text>
</comment>
<dbReference type="SUPFAM" id="SSF81593">
    <property type="entry name" value="Nucleotidyltransferase substrate binding subunit/domain"/>
    <property type="match status" value="1"/>
</dbReference>
<accession>A0A845LLF4</accession>
<dbReference type="Gene3D" id="1.20.120.330">
    <property type="entry name" value="Nucleotidyltransferases domain 2"/>
    <property type="match status" value="1"/>
</dbReference>
<evidence type="ECO:0000313" key="1">
    <source>
        <dbReference type="EMBL" id="MZP43676.1"/>
    </source>
</evidence>
<dbReference type="InterPro" id="IPR010235">
    <property type="entry name" value="HepT"/>
</dbReference>
<proteinExistence type="predicted"/>
<dbReference type="RefSeq" id="WP_161262247.1">
    <property type="nucleotide sequence ID" value="NZ_JAFBDC010000009.1"/>
</dbReference>
<reference evidence="1 2" key="1">
    <citation type="submission" date="2020-01" db="EMBL/GenBank/DDBJ databases">
        <title>Whole genome sequence of Heliobacterium gestii DSM 11169.</title>
        <authorList>
            <person name="Kyndt J.A."/>
            <person name="Meyer T.E."/>
        </authorList>
    </citation>
    <scope>NUCLEOTIDE SEQUENCE [LARGE SCALE GENOMIC DNA]</scope>
    <source>
        <strain evidence="1 2">DSM 11169</strain>
    </source>
</reference>
<gene>
    <name evidence="1" type="ORF">GTO89_11550</name>
</gene>
<evidence type="ECO:0000313" key="2">
    <source>
        <dbReference type="Proteomes" id="UP000471031"/>
    </source>
</evidence>
<organism evidence="1 2">
    <name type="scientific">Heliomicrobium gestii</name>
    <name type="common">Heliobacterium gestii</name>
    <dbReference type="NCBI Taxonomy" id="2699"/>
    <lineage>
        <taxon>Bacteria</taxon>
        <taxon>Bacillati</taxon>
        <taxon>Bacillota</taxon>
        <taxon>Clostridia</taxon>
        <taxon>Eubacteriales</taxon>
        <taxon>Heliobacteriaceae</taxon>
        <taxon>Heliomicrobium</taxon>
    </lineage>
</organism>
<protein>
    <submittedName>
        <fullName evidence="1">DUF86 domain-containing protein</fullName>
    </submittedName>
</protein>
<dbReference type="NCBIfam" id="TIGR01987">
    <property type="entry name" value="HI0074"/>
    <property type="match status" value="1"/>
</dbReference>
<keyword evidence="2" id="KW-1185">Reference proteome</keyword>
<sequence>MERLIQRIETASRAVSTLEVLLQVPTPNEVERDASLQRFEYSFEATWKSALHYLRDIEGIEVGSPKGVVRACMQVGLLTPSETSEALEMVDDRNLTVHTYNEELAKAIFTKLPRYAALLRRWVRAIRDGIYAVEE</sequence>
<name>A0A845LLF4_HELGE</name>